<dbReference type="GeneID" id="116219302"/>
<dbReference type="SMART" id="SM00409">
    <property type="entry name" value="IG"/>
    <property type="match status" value="1"/>
</dbReference>
<evidence type="ECO:0000313" key="4">
    <source>
        <dbReference type="Proteomes" id="UP000515152"/>
    </source>
</evidence>
<gene>
    <name evidence="5" type="primary">LOC116219302</name>
</gene>
<name>A0A8M1K6P5_CLUHA</name>
<dbReference type="InterPro" id="IPR003598">
    <property type="entry name" value="Ig_sub2"/>
</dbReference>
<reference evidence="5" key="1">
    <citation type="submission" date="2025-08" db="UniProtKB">
        <authorList>
            <consortium name="RefSeq"/>
        </authorList>
    </citation>
    <scope>IDENTIFICATION</scope>
</reference>
<feature type="region of interest" description="Disordered" evidence="1">
    <location>
        <begin position="134"/>
        <end position="218"/>
    </location>
</feature>
<dbReference type="RefSeq" id="XP_042559422.1">
    <property type="nucleotide sequence ID" value="XM_042703488.1"/>
</dbReference>
<dbReference type="InterPro" id="IPR007110">
    <property type="entry name" value="Ig-like_dom"/>
</dbReference>
<dbReference type="Pfam" id="PF13895">
    <property type="entry name" value="Ig_2"/>
    <property type="match status" value="1"/>
</dbReference>
<feature type="domain" description="Ig-like" evidence="3">
    <location>
        <begin position="6"/>
        <end position="90"/>
    </location>
</feature>
<keyword evidence="2" id="KW-0812">Transmembrane</keyword>
<keyword evidence="4" id="KW-1185">Reference proteome</keyword>
<evidence type="ECO:0000259" key="3">
    <source>
        <dbReference type="PROSITE" id="PS50835"/>
    </source>
</evidence>
<dbReference type="KEGG" id="char:116219302"/>
<feature type="transmembrane region" description="Helical" evidence="2">
    <location>
        <begin position="101"/>
        <end position="125"/>
    </location>
</feature>
<accession>A0A8M1K6P5</accession>
<dbReference type="InterPro" id="IPR003599">
    <property type="entry name" value="Ig_sub"/>
</dbReference>
<dbReference type="OrthoDB" id="10039395at2759"/>
<dbReference type="AlphaFoldDB" id="A0A8M1K6P5"/>
<evidence type="ECO:0000256" key="2">
    <source>
        <dbReference type="SAM" id="Phobius"/>
    </source>
</evidence>
<sequence length="255" mass="27489">MSPVSPKNTSVSVRPDVITKGSSVNLTCSSDANPPVEIYTWFKVGESTPVGSGQQYSITNISSEDGGQYYCEAKNEHGADNSSTVSITVTDHGDHRDHSPVVYVVTGVSVCGAAGLFCVLVWIRFHKTYTRESKKPLDQNNVQPKRSRETAGGAEDDVQYSTIQPHGSRKTAGGAEDDVQYSTIQPHGSRKTAGGAEDDEYSTIQPHGSRETARAQGDDVQYASLQFKKARVAYGSTGQPEGEMSVIYSTVETRT</sequence>
<dbReference type="PANTHER" id="PTHR46013">
    <property type="entry name" value="VASCULAR CELL ADHESION MOLECULE 1"/>
    <property type="match status" value="1"/>
</dbReference>
<evidence type="ECO:0000313" key="5">
    <source>
        <dbReference type="RefSeq" id="XP_042559422.1"/>
    </source>
</evidence>
<evidence type="ECO:0000256" key="1">
    <source>
        <dbReference type="SAM" id="MobiDB-lite"/>
    </source>
</evidence>
<feature type="compositionally biased region" description="Basic and acidic residues" evidence="1">
    <location>
        <begin position="208"/>
        <end position="217"/>
    </location>
</feature>
<dbReference type="PANTHER" id="PTHR46013:SF4">
    <property type="entry name" value="B-CELL RECEPTOR CD22-RELATED"/>
    <property type="match status" value="1"/>
</dbReference>
<dbReference type="SMART" id="SM00408">
    <property type="entry name" value="IGc2"/>
    <property type="match status" value="1"/>
</dbReference>
<keyword evidence="2" id="KW-1133">Transmembrane helix</keyword>
<protein>
    <submittedName>
        <fullName evidence="5">Advanced glycosylation end product-specific receptor-like</fullName>
    </submittedName>
</protein>
<keyword evidence="2" id="KW-0472">Membrane</keyword>
<organism evidence="4 5">
    <name type="scientific">Clupea harengus</name>
    <name type="common">Atlantic herring</name>
    <dbReference type="NCBI Taxonomy" id="7950"/>
    <lineage>
        <taxon>Eukaryota</taxon>
        <taxon>Metazoa</taxon>
        <taxon>Chordata</taxon>
        <taxon>Craniata</taxon>
        <taxon>Vertebrata</taxon>
        <taxon>Euteleostomi</taxon>
        <taxon>Actinopterygii</taxon>
        <taxon>Neopterygii</taxon>
        <taxon>Teleostei</taxon>
        <taxon>Clupei</taxon>
        <taxon>Clupeiformes</taxon>
        <taxon>Clupeoidei</taxon>
        <taxon>Clupeidae</taxon>
        <taxon>Clupea</taxon>
    </lineage>
</organism>
<proteinExistence type="predicted"/>
<dbReference type="PROSITE" id="PS50835">
    <property type="entry name" value="IG_LIKE"/>
    <property type="match status" value="1"/>
</dbReference>
<dbReference type="Proteomes" id="UP000515152">
    <property type="component" value="Chromosome 24"/>
</dbReference>